<organism evidence="6 7">
    <name type="scientific">Rothia aerolata</name>
    <dbReference type="NCBI Taxonomy" id="1812262"/>
    <lineage>
        <taxon>Bacteria</taxon>
        <taxon>Bacillati</taxon>
        <taxon>Actinomycetota</taxon>
        <taxon>Actinomycetes</taxon>
        <taxon>Micrococcales</taxon>
        <taxon>Micrococcaceae</taxon>
        <taxon>Rothia</taxon>
    </lineage>
</organism>
<keyword evidence="3" id="KW-0808">Transferase</keyword>
<evidence type="ECO:0000259" key="4">
    <source>
        <dbReference type="Pfam" id="PF00534"/>
    </source>
</evidence>
<dbReference type="InterPro" id="IPR028098">
    <property type="entry name" value="Glyco_trans_4-like_N"/>
</dbReference>
<dbReference type="InterPro" id="IPR001296">
    <property type="entry name" value="Glyco_trans_1"/>
</dbReference>
<dbReference type="GO" id="GO:1901137">
    <property type="term" value="P:carbohydrate derivative biosynthetic process"/>
    <property type="evidence" value="ECO:0007669"/>
    <property type="project" value="UniProtKB-ARBA"/>
</dbReference>
<keyword evidence="2" id="KW-0328">Glycosyltransferase</keyword>
<feature type="domain" description="Glycosyltransferase subfamily 4-like N-terminal" evidence="5">
    <location>
        <begin position="32"/>
        <end position="206"/>
    </location>
</feature>
<protein>
    <recommendedName>
        <fullName evidence="1">D-inositol 3-phosphate glycosyltransferase</fullName>
    </recommendedName>
</protein>
<dbReference type="PANTHER" id="PTHR45947:SF3">
    <property type="entry name" value="SULFOQUINOVOSYL TRANSFERASE SQD2"/>
    <property type="match status" value="1"/>
</dbReference>
<evidence type="ECO:0000313" key="7">
    <source>
        <dbReference type="Proteomes" id="UP000600171"/>
    </source>
</evidence>
<comment type="caution">
    <text evidence="6">The sequence shown here is derived from an EMBL/GenBank/DDBJ whole genome shotgun (WGS) entry which is preliminary data.</text>
</comment>
<gene>
    <name evidence="6" type="primary">mshA</name>
    <name evidence="6" type="ORF">GCM10007359_08380</name>
</gene>
<reference evidence="6 7" key="1">
    <citation type="journal article" date="2014" name="Int. J. Syst. Evol. Microbiol.">
        <title>Complete genome sequence of Corynebacterium casei LMG S-19264T (=DSM 44701T), isolated from a smear-ripened cheese.</title>
        <authorList>
            <consortium name="US DOE Joint Genome Institute (JGI-PGF)"/>
            <person name="Walter F."/>
            <person name="Albersmeier A."/>
            <person name="Kalinowski J."/>
            <person name="Ruckert C."/>
        </authorList>
    </citation>
    <scope>NUCLEOTIDE SEQUENCE [LARGE SCALE GENOMIC DNA]</scope>
    <source>
        <strain evidence="6 7">CCM 8669</strain>
    </source>
</reference>
<dbReference type="PANTHER" id="PTHR45947">
    <property type="entry name" value="SULFOQUINOVOSYL TRANSFERASE SQD2"/>
    <property type="match status" value="1"/>
</dbReference>
<evidence type="ECO:0000313" key="6">
    <source>
        <dbReference type="EMBL" id="GGH60325.1"/>
    </source>
</evidence>
<dbReference type="Pfam" id="PF00534">
    <property type="entry name" value="Glycos_transf_1"/>
    <property type="match status" value="1"/>
</dbReference>
<dbReference type="Proteomes" id="UP000600171">
    <property type="component" value="Unassembled WGS sequence"/>
</dbReference>
<evidence type="ECO:0000256" key="3">
    <source>
        <dbReference type="ARBA" id="ARBA00022679"/>
    </source>
</evidence>
<feature type="domain" description="Glycosyl transferase family 1" evidence="4">
    <location>
        <begin position="223"/>
        <end position="382"/>
    </location>
</feature>
<proteinExistence type="predicted"/>
<keyword evidence="7" id="KW-1185">Reference proteome</keyword>
<sequence length="405" mass="43427">MSTLEKPQSSLHVHLISMHTSPLAQPGSGDAGGMNVYIDRSLRALLARYPQLSVEVFTLVTSPPSRSVEQISSRALVHFIYLPQAAGAHKNDLPAFVPDFARALAQAARRKPDLIHSHYWLSGMAALEYAPETPLVHTMHTTAAGKNARASADEPPEPEIRLAGEQKIIDAVTALVVNTETEAADMVAYYGADPQKIHVITPGVDTGIFKPLPSQPPTHRGSSTQARLVFAGRPQPLKGPHLLVEALALLPRDLSVELVMIGRSGTGYEASLLERAEELGLSSEVSLVDPLPPRGLAAQLRRADIVACPSSSETFGLVALEAQACGTPVLASKVDGLMNAVEDGATGHLVAPRTAGAWAEAIEALVRNPAERSRLRAAARERTLTMRWADTATALMELYREITKE</sequence>
<dbReference type="AlphaFoldDB" id="A0A917IQH0"/>
<dbReference type="InterPro" id="IPR050194">
    <property type="entry name" value="Glycosyltransferase_grp1"/>
</dbReference>
<evidence type="ECO:0000256" key="1">
    <source>
        <dbReference type="ARBA" id="ARBA00021292"/>
    </source>
</evidence>
<dbReference type="Gene3D" id="3.40.50.2000">
    <property type="entry name" value="Glycogen Phosphorylase B"/>
    <property type="match status" value="2"/>
</dbReference>
<dbReference type="SUPFAM" id="SSF53756">
    <property type="entry name" value="UDP-Glycosyltransferase/glycogen phosphorylase"/>
    <property type="match status" value="1"/>
</dbReference>
<dbReference type="GO" id="GO:0016757">
    <property type="term" value="F:glycosyltransferase activity"/>
    <property type="evidence" value="ECO:0007669"/>
    <property type="project" value="UniProtKB-KW"/>
</dbReference>
<evidence type="ECO:0000259" key="5">
    <source>
        <dbReference type="Pfam" id="PF13439"/>
    </source>
</evidence>
<dbReference type="Pfam" id="PF13439">
    <property type="entry name" value="Glyco_transf_4"/>
    <property type="match status" value="1"/>
</dbReference>
<evidence type="ECO:0000256" key="2">
    <source>
        <dbReference type="ARBA" id="ARBA00022676"/>
    </source>
</evidence>
<dbReference type="EMBL" id="BMDC01000001">
    <property type="protein sequence ID" value="GGH60325.1"/>
    <property type="molecule type" value="Genomic_DNA"/>
</dbReference>
<name>A0A917IQH0_9MICC</name>
<accession>A0A917IQH0</accession>
<dbReference type="RefSeq" id="WP_188359046.1">
    <property type="nucleotide sequence ID" value="NZ_BMDC01000001.1"/>
</dbReference>